<dbReference type="PROSITE" id="PS50102">
    <property type="entry name" value="RRM"/>
    <property type="match status" value="4"/>
</dbReference>
<dbReference type="InterPro" id="IPR003954">
    <property type="entry name" value="RRM_euk-type"/>
</dbReference>
<dbReference type="GO" id="GO:0003723">
    <property type="term" value="F:RNA binding"/>
    <property type="evidence" value="ECO:0007669"/>
    <property type="project" value="UniProtKB-UniRule"/>
</dbReference>
<keyword evidence="4" id="KW-0963">Cytoplasm</keyword>
<evidence type="ECO:0000256" key="8">
    <source>
        <dbReference type="ARBA" id="ARBA00054110"/>
    </source>
</evidence>
<sequence>MDQLPTPVVSSMETANLNSLYVGDLDATVTEAQLTEFFSGMNGFVSAVLCKDNNTGQSLRHGFVEFAEPESARVAMATRNNTLMNGKAIRVMWRHDDYKTNEDANLFVKNLDSSIDNMKLQAIFSNYGNILSCKVQVFDNGNSKGYGYVQFETPESAQKAIEELNGHYIEGKRIYVDLFKKKEDRIQSDVEHTNLYVKNLKQSVTEETLQEKFSVFGNITSLVISRDSNGVSKGFGFVNFERPEDAKKAEESMNGAQLESKVLYVAKALKKQERQHTLQRQLQGMSLEEQLQQDKGFNVYVKHINDDVDEDQLKEFFNICGMIKSVKIMRNNNRTSRGFGFVCFFKFEDAERAIRIFNGKYASVVY</sequence>
<keyword evidence="11" id="KW-1185">Reference proteome</keyword>
<evidence type="ECO:0000256" key="4">
    <source>
        <dbReference type="ARBA" id="ARBA00022490"/>
    </source>
</evidence>
<proteinExistence type="inferred from homology"/>
<accession>A0A6J0ZX01</accession>
<feature type="domain" description="RRM" evidence="10">
    <location>
        <begin position="297"/>
        <end position="366"/>
    </location>
</feature>
<dbReference type="InterPro" id="IPR012677">
    <property type="entry name" value="Nucleotide-bd_a/b_plait_sf"/>
</dbReference>
<organism evidence="11 12">
    <name type="scientific">Herrania umbratica</name>
    <dbReference type="NCBI Taxonomy" id="108875"/>
    <lineage>
        <taxon>Eukaryota</taxon>
        <taxon>Viridiplantae</taxon>
        <taxon>Streptophyta</taxon>
        <taxon>Embryophyta</taxon>
        <taxon>Tracheophyta</taxon>
        <taxon>Spermatophyta</taxon>
        <taxon>Magnoliopsida</taxon>
        <taxon>eudicotyledons</taxon>
        <taxon>Gunneridae</taxon>
        <taxon>Pentapetalae</taxon>
        <taxon>rosids</taxon>
        <taxon>malvids</taxon>
        <taxon>Malvales</taxon>
        <taxon>Malvaceae</taxon>
        <taxon>Byttnerioideae</taxon>
        <taxon>Herrania</taxon>
    </lineage>
</organism>
<feature type="domain" description="RRM" evidence="10">
    <location>
        <begin position="104"/>
        <end position="181"/>
    </location>
</feature>
<dbReference type="AlphaFoldDB" id="A0A6J0ZX01"/>
<evidence type="ECO:0000256" key="2">
    <source>
        <dbReference type="ARBA" id="ARBA00004496"/>
    </source>
</evidence>
<evidence type="ECO:0000256" key="3">
    <source>
        <dbReference type="ARBA" id="ARBA00008557"/>
    </source>
</evidence>
<dbReference type="FunFam" id="3.30.70.330:FF:000500">
    <property type="entry name" value="Polyadenylate-binding protein"/>
    <property type="match status" value="1"/>
</dbReference>
<evidence type="ECO:0000256" key="5">
    <source>
        <dbReference type="ARBA" id="ARBA00022737"/>
    </source>
</evidence>
<dbReference type="SMART" id="SM00361">
    <property type="entry name" value="RRM_1"/>
    <property type="match status" value="3"/>
</dbReference>
<reference evidence="12" key="1">
    <citation type="submission" date="2025-08" db="UniProtKB">
        <authorList>
            <consortium name="RefSeq"/>
        </authorList>
    </citation>
    <scope>IDENTIFICATION</scope>
    <source>
        <tissue evidence="12">Leaf</tissue>
    </source>
</reference>
<keyword evidence="7" id="KW-0539">Nucleus</keyword>
<dbReference type="FunFam" id="3.30.70.330:FF:000651">
    <property type="entry name" value="Poly(A) binding protein cytoplasmic 1 like"/>
    <property type="match status" value="1"/>
</dbReference>
<evidence type="ECO:0000313" key="11">
    <source>
        <dbReference type="Proteomes" id="UP000504621"/>
    </source>
</evidence>
<dbReference type="GO" id="GO:0005634">
    <property type="term" value="C:nucleus"/>
    <property type="evidence" value="ECO:0007669"/>
    <property type="project" value="UniProtKB-SubCell"/>
</dbReference>
<comment type="function">
    <text evidence="8">Binds the poly(A) tail of mRNA. Appears to be an important mediator of the multiple roles of the poly(A) tail in mRNA biogenesis, stability and translation.</text>
</comment>
<dbReference type="PANTHER" id="PTHR24012">
    <property type="entry name" value="RNA BINDING PROTEIN"/>
    <property type="match status" value="1"/>
</dbReference>
<dbReference type="InterPro" id="IPR000504">
    <property type="entry name" value="RRM_dom"/>
</dbReference>
<evidence type="ECO:0000313" key="12">
    <source>
        <dbReference type="RefSeq" id="XP_021279220.1"/>
    </source>
</evidence>
<feature type="domain" description="RRM" evidence="10">
    <location>
        <begin position="18"/>
        <end position="96"/>
    </location>
</feature>
<dbReference type="Pfam" id="PF00076">
    <property type="entry name" value="RRM_1"/>
    <property type="match status" value="4"/>
</dbReference>
<evidence type="ECO:0000256" key="7">
    <source>
        <dbReference type="ARBA" id="ARBA00023242"/>
    </source>
</evidence>
<evidence type="ECO:0000256" key="1">
    <source>
        <dbReference type="ARBA" id="ARBA00004123"/>
    </source>
</evidence>
<dbReference type="Gene3D" id="3.30.70.330">
    <property type="match status" value="4"/>
</dbReference>
<dbReference type="RefSeq" id="XP_021279220.1">
    <property type="nucleotide sequence ID" value="XM_021423545.1"/>
</dbReference>
<dbReference type="GeneID" id="110412903"/>
<comment type="subcellular location">
    <subcellularLocation>
        <location evidence="2">Cytoplasm</location>
    </subcellularLocation>
    <subcellularLocation>
        <location evidence="1">Nucleus</location>
    </subcellularLocation>
</comment>
<evidence type="ECO:0000259" key="10">
    <source>
        <dbReference type="PROSITE" id="PS50102"/>
    </source>
</evidence>
<dbReference type="GO" id="GO:0005737">
    <property type="term" value="C:cytoplasm"/>
    <property type="evidence" value="ECO:0007669"/>
    <property type="project" value="UniProtKB-SubCell"/>
</dbReference>
<dbReference type="Proteomes" id="UP000504621">
    <property type="component" value="Unplaced"/>
</dbReference>
<keyword evidence="6 9" id="KW-0694">RNA-binding</keyword>
<dbReference type="InterPro" id="IPR035979">
    <property type="entry name" value="RBD_domain_sf"/>
</dbReference>
<evidence type="ECO:0000256" key="9">
    <source>
        <dbReference type="PROSITE-ProRule" id="PRU00176"/>
    </source>
</evidence>
<gene>
    <name evidence="12" type="primary">LOC110412903</name>
</gene>
<dbReference type="OrthoDB" id="19742at2759"/>
<dbReference type="SMART" id="SM00360">
    <property type="entry name" value="RRM"/>
    <property type="match status" value="4"/>
</dbReference>
<protein>
    <submittedName>
        <fullName evidence="12">Polyadenylate-binding protein 7-like</fullName>
    </submittedName>
</protein>
<comment type="similarity">
    <text evidence="3">Belongs to the polyadenylate-binding protein type-1 family.</text>
</comment>
<feature type="domain" description="RRM" evidence="10">
    <location>
        <begin position="193"/>
        <end position="270"/>
    </location>
</feature>
<name>A0A6J0ZX01_9ROSI</name>
<evidence type="ECO:0000256" key="6">
    <source>
        <dbReference type="ARBA" id="ARBA00022884"/>
    </source>
</evidence>
<dbReference type="SUPFAM" id="SSF54928">
    <property type="entry name" value="RNA-binding domain, RBD"/>
    <property type="match status" value="3"/>
</dbReference>
<keyword evidence="5" id="KW-0677">Repeat</keyword>